<sequence length="101" mass="10903">MLVQPSKLHKQLANSTELRAQPFSCARNEFSLHPGWSRHTIGACAAPVVRAQREGCPSTISAPYIAACMASKEKAPARAPSTRVHGGRVDHEWFGGATLHT</sequence>
<gene>
    <name evidence="1" type="ORF">PIB30_072259</name>
</gene>
<proteinExistence type="predicted"/>
<accession>A0ABU6QR66</accession>
<protein>
    <submittedName>
        <fullName evidence="1">Uncharacterized protein</fullName>
    </submittedName>
</protein>
<dbReference type="EMBL" id="JASCZI010000852">
    <property type="protein sequence ID" value="MED6113584.1"/>
    <property type="molecule type" value="Genomic_DNA"/>
</dbReference>
<keyword evidence="2" id="KW-1185">Reference proteome</keyword>
<organism evidence="1 2">
    <name type="scientific">Stylosanthes scabra</name>
    <dbReference type="NCBI Taxonomy" id="79078"/>
    <lineage>
        <taxon>Eukaryota</taxon>
        <taxon>Viridiplantae</taxon>
        <taxon>Streptophyta</taxon>
        <taxon>Embryophyta</taxon>
        <taxon>Tracheophyta</taxon>
        <taxon>Spermatophyta</taxon>
        <taxon>Magnoliopsida</taxon>
        <taxon>eudicotyledons</taxon>
        <taxon>Gunneridae</taxon>
        <taxon>Pentapetalae</taxon>
        <taxon>rosids</taxon>
        <taxon>fabids</taxon>
        <taxon>Fabales</taxon>
        <taxon>Fabaceae</taxon>
        <taxon>Papilionoideae</taxon>
        <taxon>50 kb inversion clade</taxon>
        <taxon>dalbergioids sensu lato</taxon>
        <taxon>Dalbergieae</taxon>
        <taxon>Pterocarpus clade</taxon>
        <taxon>Stylosanthes</taxon>
    </lineage>
</organism>
<dbReference type="Proteomes" id="UP001341840">
    <property type="component" value="Unassembled WGS sequence"/>
</dbReference>
<name>A0ABU6QR66_9FABA</name>
<evidence type="ECO:0000313" key="1">
    <source>
        <dbReference type="EMBL" id="MED6113584.1"/>
    </source>
</evidence>
<evidence type="ECO:0000313" key="2">
    <source>
        <dbReference type="Proteomes" id="UP001341840"/>
    </source>
</evidence>
<comment type="caution">
    <text evidence="1">The sequence shown here is derived from an EMBL/GenBank/DDBJ whole genome shotgun (WGS) entry which is preliminary data.</text>
</comment>
<reference evidence="1 2" key="1">
    <citation type="journal article" date="2023" name="Plants (Basel)">
        <title>Bridging the Gap: Combining Genomics and Transcriptomics Approaches to Understand Stylosanthes scabra, an Orphan Legume from the Brazilian Caatinga.</title>
        <authorList>
            <person name="Ferreira-Neto J.R.C."/>
            <person name="da Silva M.D."/>
            <person name="Binneck E."/>
            <person name="de Melo N.F."/>
            <person name="da Silva R.H."/>
            <person name="de Melo A.L.T.M."/>
            <person name="Pandolfi V."/>
            <person name="Bustamante F.O."/>
            <person name="Brasileiro-Vidal A.C."/>
            <person name="Benko-Iseppon A.M."/>
        </authorList>
    </citation>
    <scope>NUCLEOTIDE SEQUENCE [LARGE SCALE GENOMIC DNA]</scope>
    <source>
        <tissue evidence="1">Leaves</tissue>
    </source>
</reference>